<sequence>MDYLSDVIVYCRELSSEKATERKKSLEKLKNLLHKKSVISSLDYNSQHGREKVRERNALTWDDIIREVHSYVYLETQLLQKGKEPQSANARSSREKKKQEIGGVFKFVVKQAENRGPRLRASQLIRQITEVLRDEFMLVAYGLDYSSVLLKNVLTVRKYCSEIGEKTWHDLITLFCKLFGDPDCGLDKILLSRIIHSLISAAMVRCDLRPKKLLAFFTNVFKDIRTEKRFAVIEHLISAVNTFVLSIAQNSRAQVCKFGESICINMLYLWENRPSNTLKEEILVFLRTQMAAHHPGGVRRDQIGSFAHDWDDWQSLLRKLYELFYTDLQQQNNRTRFSASSKDTNLPENYLELIVDICNQLFLENVSSIDVTQISTQQGPGTKKRRLESGWCYVLEFLSDRDQHLQMIPWIQLVTRFLEKYPKNFPEEQVAPYLATIANQLGDFKRVEVIRHLMDCARSFINALKMFPEVSEHGEILKKISLSALRCVSVHQAEDSAYRLLTSMARQQLVIEQELWNLFLPSVTRPSSSAVQFLNSYLTLYKIPEHYRNHLTSLLAQSLKGEEKNYPLRKQLLDWVFPERSQCLNISAGMTSEQRAEPWEISHLVVLLLLKNQSDVPNRCCDFDKNAGGSYYTNLEQLFLQSSNEFEIEKDILKVKPISMCSINVSLLNELYKSVLCLFKEKTTILDEVTDCDLNHLESLSWYICMIGNFIVWSVRYKVFHEGELTEGECVKCMKVLLRKFGRNVKLVAAQENCSSSFRILTNLQRTFLPDEELNSDEEYSVALKLRSLVPACVIEEFMNIVVEKNKKANGNQSFAADKSHIIHGADDFDDFDMEDSTQNTEDQDDDFMDDGFAESQGSEATETHGHALKSILDESQLTEKQKLHLEIVMTLCFWCGFDSPDVKKKAGIEMDVDQSFIKSKLVKTLESIESNRSFDLSKLKLVIKVLTSSYQHVSEENLSSMITALRVVAKAQRQDQEVCALCLKSLCHLVPFLQSGDDMVTRCVSESRNDALILLSAFLNLPFDKCPEKMRLEMAQCMVQFLKADPEQNWAKVSMKGDDGTTEKVPVASEFIKYLGDLSHAVRMYCAKAVQGLFMCNNVPCDRLTQDQCFDTIYSEIMDLLNLQDNLSAERALDERNNRVGSALTCLAYIVCASPVCEKKALFAFCQLTKARNVETEKIKMILHKLAKVQGFENEKSYIQTYLPYLIHQWLCLQYSMEDFPFQLAFCDSKHSFYREHYEILITELVMFKHIDTARSVAASLDRDWLEVLKLCIPKIVVFILPQFAASRSGETSNDQVKKRTAHATACYDLLAEQATKEVVDKCIGSNLDVIVVNILLCLYDREEDEFIKTPIIRNLDPEPNPPCYNLYQTQTTLDYLTSSFSGNKSLVEVLSKTPDSLQKILEQLSLRLFTDHRLHEKRRVLLMYRLICRRMLRDLEGGLGGGFVFILREIIHRLVYLLQEMREQEGIRNEERHANNISCMALELLHDVLKTAILINSKEVEKYLKFIISSLVPFTKLSPLLCEQVKNLLRMLIIDNKRGLKSAIALLDPFPDREEFQEFTAVYQEVRLANGPTTLCQIISNYLNEDEKILSMEHSKEELHFLSQELASKTDEFSDLMESEQGKPGGLLSGLVMKLVKHSQMVKDTQALKAIGQCLGVVGPVDLMVLALPSHDSQAGGAKHRQLQVIERLDQYLIDQDMKTVQATSLVLKTMFSSSLGNELRTLDKAGIFQGLQPFFPKRKGNAVNGEMPKTSYEEFAGAINKDGLWWDSTESHSAWLGQLTSALLTSGAVTNPLLYCLKPVCLLKTKFCEFLLPQLIHDILSLNNAGYQEILSSQISKFFLQHCRLFPTKSQHGESSICLNKESIRTMLGVIDYLRQQTRAQQGRKPLTVWDNNFWLDVNYLHIAKAALYCSAHFSTVLYAEIWCNCHRQQEETPKRSSKLYEAVSQSFTQDSQVDSLSSDCEGVSLNVQDILLEAYRQIGDPDGVYGCGAGRLADPVSRIRMYEHEGQWEKAVITYDIGLQQHAAEQEVDLLKALDSFGSHHLLDNYLENYPKSKTGEIRNLVFMSAIKIGKWDLAIEESPSGSECRFSEAMYRSLNSLKDSQFSLVSSSLDIAREDAIRRLQEASIESCRCLYPILSDLKCVSQIEQALSTLTSSESRSIEDILKAWTQEKLFSNDFEYIEPIYNIRVSVLQVLHNQTDSVQTCMQRELLELSRLAVQNNRYLVAERVVSKLKSLETSDFNLQVDKLTEEANLFWARGEQNIAKHMMKKLLKMLEQKQDSNIEAAKLYPRVLSMFGNWLAETHSENPNIIMEDYLEKTVTLLESLEEEGDIILDAHLSLARFADGQYQHIVNYMKSSTFEAKQNLMIKAKREMMRMQQLGKEELDKDRYFRTLSKQSEIDQSELDAMGEDRERYLKQAVQNYIKCLKHGDKHDIRLFRLVSLWFSNPTSADISGLIMINIENIKSYKFLSLIYQLCARMDTNPPADQTPSLQKALIKIIHRTAVDHPHHALFCIFALANAKRDSELLRKSTASKSRLTKGGQGNQSESEGRIEAAKTLINQLKKERGISGLVNNMETLCDAYIQLANYNVSQFRNETKPINLDKRLWIMQLKETENIAVPTDNFPIDPSGDYKSIVTLKGFEPTFKLAGGINLPKILTCLGSDGRKRRQLVKGKDDLRQDAIMQQVFQMLNTLLHKNPGTKKRNLSVRQYKVIPLSQCSGVLEWCEGTLPIGMYLIGEKDEASGAHKRFRPQDITARACRDKMVETARKPLKDKLKNFLEVCSKFQPVMRYFFMENFSQPSVWFERRLAYTKSVSTTSIVGYILGLGDRHMQNILIDTNTAELVHIDLGIAFEQGRILPTPETVPFRLTRDVIDGMGVSGVEGTFRRCCEKTMEVMHNHQEALLTILEVLLYDPLNNWTISPQKAAALQGRRDRMDTETSELNVTMDIDNANTSAQDSQESVNKLAERVLLRLQQKLQGYEEGVQLSVTGQVNNLIQEARDPKNLCKLFPGWQPYI</sequence>
<dbReference type="GO" id="GO:1904358">
    <property type="term" value="P:positive regulation of telomere maintenance via telomere lengthening"/>
    <property type="evidence" value="ECO:0007669"/>
    <property type="project" value="UniProtKB-ARBA"/>
</dbReference>
<feature type="domain" description="FAT" evidence="28">
    <location>
        <begin position="1905"/>
        <end position="2524"/>
    </location>
</feature>
<dbReference type="GO" id="GO:0000077">
    <property type="term" value="P:DNA damage checkpoint signaling"/>
    <property type="evidence" value="ECO:0007669"/>
    <property type="project" value="UniProtKB-ARBA"/>
</dbReference>
<comment type="catalytic activity">
    <reaction evidence="23">
        <text>L-seryl-[protein] + ATP = O-phospho-L-seryl-[protein] + ADP + H(+)</text>
        <dbReference type="Rhea" id="RHEA:17989"/>
        <dbReference type="Rhea" id="RHEA-COMP:9863"/>
        <dbReference type="Rhea" id="RHEA-COMP:11604"/>
        <dbReference type="ChEBI" id="CHEBI:15378"/>
        <dbReference type="ChEBI" id="CHEBI:29999"/>
        <dbReference type="ChEBI" id="CHEBI:30616"/>
        <dbReference type="ChEBI" id="CHEBI:83421"/>
        <dbReference type="ChEBI" id="CHEBI:456216"/>
        <dbReference type="EC" id="2.7.11.1"/>
    </reaction>
    <physiologicalReaction direction="left-to-right" evidence="23">
        <dbReference type="Rhea" id="RHEA:17990"/>
    </physiologicalReaction>
</comment>
<dbReference type="InterPro" id="IPR000403">
    <property type="entry name" value="PI3/4_kinase_cat_dom"/>
</dbReference>
<evidence type="ECO:0000256" key="14">
    <source>
        <dbReference type="ARBA" id="ARBA00022840"/>
    </source>
</evidence>
<proteinExistence type="inferred from homology"/>
<keyword evidence="20" id="KW-0131">Cell cycle</keyword>
<dbReference type="Pfam" id="PF00454">
    <property type="entry name" value="PI3_PI4_kinase"/>
    <property type="match status" value="1"/>
</dbReference>
<dbReference type="GO" id="GO:0005777">
    <property type="term" value="C:peroxisome"/>
    <property type="evidence" value="ECO:0007669"/>
    <property type="project" value="UniProtKB-SubCell"/>
</dbReference>
<dbReference type="Pfam" id="PF02259">
    <property type="entry name" value="FAT"/>
    <property type="match status" value="1"/>
</dbReference>
<keyword evidence="18" id="KW-0206">Cytoskeleton</keyword>
<evidence type="ECO:0000256" key="2">
    <source>
        <dbReference type="ARBA" id="ARBA00004275"/>
    </source>
</evidence>
<dbReference type="FunFam" id="1.10.1070.11:FF:000011">
    <property type="entry name" value="Serine-protein kinase ATM"/>
    <property type="match status" value="1"/>
</dbReference>
<evidence type="ECO:0000256" key="9">
    <source>
        <dbReference type="ARBA" id="ARBA00022553"/>
    </source>
</evidence>
<keyword evidence="16" id="KW-0238">DNA-binding</keyword>
<dbReference type="FunFam" id="3.30.1010.10:FF:000015">
    <property type="entry name" value="Serine-protein kinase ATM"/>
    <property type="match status" value="1"/>
</dbReference>
<feature type="region of interest" description="Disordered" evidence="26">
    <location>
        <begin position="2533"/>
        <end position="2554"/>
    </location>
</feature>
<dbReference type="PROSITE" id="PS50290">
    <property type="entry name" value="PI3_4_KINASE_3"/>
    <property type="match status" value="1"/>
</dbReference>
<comment type="catalytic activity">
    <reaction evidence="22">
        <text>L-threonyl-[protein] + ATP = O-phospho-L-threonyl-[protein] + ADP + H(+)</text>
        <dbReference type="Rhea" id="RHEA:46608"/>
        <dbReference type="Rhea" id="RHEA-COMP:11060"/>
        <dbReference type="Rhea" id="RHEA-COMP:11605"/>
        <dbReference type="ChEBI" id="CHEBI:15378"/>
        <dbReference type="ChEBI" id="CHEBI:30013"/>
        <dbReference type="ChEBI" id="CHEBI:30616"/>
        <dbReference type="ChEBI" id="CHEBI:61977"/>
        <dbReference type="ChEBI" id="CHEBI:456216"/>
        <dbReference type="EC" id="2.7.11.1"/>
    </reaction>
</comment>
<dbReference type="SMART" id="SM00146">
    <property type="entry name" value="PI3Kc"/>
    <property type="match status" value="1"/>
</dbReference>
<dbReference type="PANTHER" id="PTHR37079">
    <property type="entry name" value="SERINE/THREONINE-PROTEIN KINASE ATM"/>
    <property type="match status" value="1"/>
</dbReference>
<dbReference type="Pfam" id="PF11640">
    <property type="entry name" value="TAN"/>
    <property type="match status" value="1"/>
</dbReference>
<evidence type="ECO:0000256" key="4">
    <source>
        <dbReference type="ARBA" id="ARBA00004541"/>
    </source>
</evidence>
<evidence type="ECO:0000313" key="31">
    <source>
        <dbReference type="Proteomes" id="UP000005408"/>
    </source>
</evidence>
<dbReference type="GO" id="GO:0043068">
    <property type="term" value="P:positive regulation of programmed cell death"/>
    <property type="evidence" value="ECO:0007669"/>
    <property type="project" value="UniProtKB-ARBA"/>
</dbReference>
<feature type="domain" description="FATC" evidence="29">
    <location>
        <begin position="2988"/>
        <end position="3020"/>
    </location>
</feature>
<dbReference type="GO" id="GO:0005654">
    <property type="term" value="C:nucleoplasm"/>
    <property type="evidence" value="ECO:0007669"/>
    <property type="project" value="UniProtKB-ARBA"/>
</dbReference>
<dbReference type="GO" id="GO:0003677">
    <property type="term" value="F:DNA binding"/>
    <property type="evidence" value="ECO:0007669"/>
    <property type="project" value="UniProtKB-KW"/>
</dbReference>
<feature type="domain" description="PI3K/PI4K catalytic" evidence="27">
    <location>
        <begin position="2645"/>
        <end position="2964"/>
    </location>
</feature>
<evidence type="ECO:0000256" key="8">
    <source>
        <dbReference type="ARBA" id="ARBA00022527"/>
    </source>
</evidence>
<dbReference type="GO" id="GO:0042981">
    <property type="term" value="P:regulation of apoptotic process"/>
    <property type="evidence" value="ECO:0007669"/>
    <property type="project" value="UniProtKB-ARBA"/>
</dbReference>
<evidence type="ECO:0000256" key="16">
    <source>
        <dbReference type="ARBA" id="ARBA00023125"/>
    </source>
</evidence>
<dbReference type="SMART" id="SM01342">
    <property type="entry name" value="TAN"/>
    <property type="match status" value="1"/>
</dbReference>
<dbReference type="EnsemblMetazoa" id="G21711.1">
    <property type="protein sequence ID" value="G21711.1:cds"/>
    <property type="gene ID" value="G21711"/>
</dbReference>
<dbReference type="GO" id="GO:1901701">
    <property type="term" value="P:cellular response to oxygen-containing compound"/>
    <property type="evidence" value="ECO:0007669"/>
    <property type="project" value="UniProtKB-ARBA"/>
</dbReference>
<dbReference type="SMART" id="SM01343">
    <property type="entry name" value="FATC"/>
    <property type="match status" value="1"/>
</dbReference>
<dbReference type="Gene3D" id="1.10.1070.11">
    <property type="entry name" value="Phosphatidylinositol 3-/4-kinase, catalytic domain"/>
    <property type="match status" value="1"/>
</dbReference>
<comment type="similarity">
    <text evidence="5">Belongs to the PI3/PI4-kinase family. ATM subfamily.</text>
</comment>
<keyword evidence="9" id="KW-0597">Phosphoprotein</keyword>
<evidence type="ECO:0000256" key="24">
    <source>
        <dbReference type="ARBA" id="ARBA00067340"/>
    </source>
</evidence>
<evidence type="ECO:0000256" key="10">
    <source>
        <dbReference type="ARBA" id="ARBA00022679"/>
    </source>
</evidence>
<dbReference type="InterPro" id="IPR018936">
    <property type="entry name" value="PI3/4_kinase_CS"/>
</dbReference>
<reference evidence="30" key="1">
    <citation type="submission" date="2022-08" db="UniProtKB">
        <authorList>
            <consortium name="EnsemblMetazoa"/>
        </authorList>
    </citation>
    <scope>IDENTIFICATION</scope>
    <source>
        <strain evidence="30">05x7-T-G4-1.051#20</strain>
    </source>
</reference>
<keyword evidence="25" id="KW-0175">Coiled coil</keyword>
<evidence type="ECO:0000259" key="27">
    <source>
        <dbReference type="PROSITE" id="PS50290"/>
    </source>
</evidence>
<evidence type="ECO:0000256" key="11">
    <source>
        <dbReference type="ARBA" id="ARBA00022741"/>
    </source>
</evidence>
<dbReference type="InterPro" id="IPR021668">
    <property type="entry name" value="TAN"/>
</dbReference>
<evidence type="ECO:0000256" key="22">
    <source>
        <dbReference type="ARBA" id="ARBA00047899"/>
    </source>
</evidence>
<protein>
    <recommendedName>
        <fullName evidence="24">Serine-protein kinase ATM</fullName>
        <ecNumber evidence="6">2.7.11.1</ecNumber>
    </recommendedName>
</protein>
<comment type="subcellular location">
    <subcellularLocation>
        <location evidence="3">Cytoplasm</location>
        <location evidence="3">Cytoskeleton</location>
        <location evidence="3">Microtubule organizing center</location>
        <location evidence="3">Centrosome</location>
    </subcellularLocation>
    <subcellularLocation>
        <location evidence="4">Cytoplasmic vesicle</location>
    </subcellularLocation>
    <subcellularLocation>
        <location evidence="1">Nucleus</location>
    </subcellularLocation>
    <subcellularLocation>
        <location evidence="2">Peroxisome</location>
    </subcellularLocation>
</comment>
<dbReference type="InterPro" id="IPR003151">
    <property type="entry name" value="PIK-rel_kinase_FAT"/>
</dbReference>
<evidence type="ECO:0000256" key="1">
    <source>
        <dbReference type="ARBA" id="ARBA00004123"/>
    </source>
</evidence>
<dbReference type="GO" id="GO:0006281">
    <property type="term" value="P:DNA repair"/>
    <property type="evidence" value="ECO:0007669"/>
    <property type="project" value="InterPro"/>
</dbReference>
<dbReference type="Proteomes" id="UP000005408">
    <property type="component" value="Unassembled WGS sequence"/>
</dbReference>
<dbReference type="GO" id="GO:0010468">
    <property type="term" value="P:regulation of gene expression"/>
    <property type="evidence" value="ECO:0007669"/>
    <property type="project" value="UniProtKB-ARBA"/>
</dbReference>
<dbReference type="InterPro" id="IPR038980">
    <property type="entry name" value="ATM_plant"/>
</dbReference>
<evidence type="ECO:0000256" key="12">
    <source>
        <dbReference type="ARBA" id="ARBA00022763"/>
    </source>
</evidence>
<evidence type="ECO:0000256" key="26">
    <source>
        <dbReference type="SAM" id="MobiDB-lite"/>
    </source>
</evidence>
<keyword evidence="8" id="KW-0723">Serine/threonine-protein kinase</keyword>
<evidence type="ECO:0000259" key="28">
    <source>
        <dbReference type="PROSITE" id="PS51189"/>
    </source>
</evidence>
<keyword evidence="12" id="KW-0227">DNA damage</keyword>
<evidence type="ECO:0000256" key="21">
    <source>
        <dbReference type="ARBA" id="ARBA00023329"/>
    </source>
</evidence>
<dbReference type="GO" id="GO:0010212">
    <property type="term" value="P:response to ionizing radiation"/>
    <property type="evidence" value="ECO:0007669"/>
    <property type="project" value="UniProtKB-ARBA"/>
</dbReference>
<keyword evidence="7" id="KW-0963">Cytoplasm</keyword>
<dbReference type="CDD" id="cd05171">
    <property type="entry name" value="PIKKc_ATM"/>
    <property type="match status" value="1"/>
</dbReference>
<evidence type="ECO:0000256" key="23">
    <source>
        <dbReference type="ARBA" id="ARBA00048977"/>
    </source>
</evidence>
<dbReference type="GO" id="GO:0032210">
    <property type="term" value="P:regulation of telomere maintenance via telomerase"/>
    <property type="evidence" value="ECO:0007669"/>
    <property type="project" value="UniProtKB-ARBA"/>
</dbReference>
<evidence type="ECO:0000313" key="30">
    <source>
        <dbReference type="EnsemblMetazoa" id="G21711.1:cds"/>
    </source>
</evidence>
<name>A0A8W8JZ40_MAGGI</name>
<evidence type="ECO:0000256" key="20">
    <source>
        <dbReference type="ARBA" id="ARBA00023306"/>
    </source>
</evidence>
<dbReference type="GO" id="GO:0004674">
    <property type="term" value="F:protein serine/threonine kinase activity"/>
    <property type="evidence" value="ECO:0007669"/>
    <property type="project" value="UniProtKB-KW"/>
</dbReference>
<evidence type="ECO:0000256" key="3">
    <source>
        <dbReference type="ARBA" id="ARBA00004300"/>
    </source>
</evidence>
<evidence type="ECO:0000256" key="17">
    <source>
        <dbReference type="ARBA" id="ARBA00023140"/>
    </source>
</evidence>
<organism evidence="30 31">
    <name type="scientific">Magallana gigas</name>
    <name type="common">Pacific oyster</name>
    <name type="synonym">Crassostrea gigas</name>
    <dbReference type="NCBI Taxonomy" id="29159"/>
    <lineage>
        <taxon>Eukaryota</taxon>
        <taxon>Metazoa</taxon>
        <taxon>Spiralia</taxon>
        <taxon>Lophotrochozoa</taxon>
        <taxon>Mollusca</taxon>
        <taxon>Bivalvia</taxon>
        <taxon>Autobranchia</taxon>
        <taxon>Pteriomorphia</taxon>
        <taxon>Ostreida</taxon>
        <taxon>Ostreoidea</taxon>
        <taxon>Ostreidae</taxon>
        <taxon>Magallana</taxon>
    </lineage>
</organism>
<dbReference type="SUPFAM" id="SSF56112">
    <property type="entry name" value="Protein kinase-like (PK-like)"/>
    <property type="match status" value="1"/>
</dbReference>
<dbReference type="GO" id="GO:0007127">
    <property type="term" value="P:meiosis I"/>
    <property type="evidence" value="ECO:0007669"/>
    <property type="project" value="UniProtKB-ARBA"/>
</dbReference>
<keyword evidence="17" id="KW-0576">Peroxisome</keyword>
<evidence type="ECO:0000259" key="29">
    <source>
        <dbReference type="PROSITE" id="PS51190"/>
    </source>
</evidence>
<dbReference type="InterPro" id="IPR003152">
    <property type="entry name" value="FATC_dom"/>
</dbReference>
<dbReference type="GO" id="GO:0005813">
    <property type="term" value="C:centrosome"/>
    <property type="evidence" value="ECO:0007669"/>
    <property type="project" value="UniProtKB-SubCell"/>
</dbReference>
<dbReference type="GO" id="GO:0010557">
    <property type="term" value="P:positive regulation of macromolecule biosynthetic process"/>
    <property type="evidence" value="ECO:0007669"/>
    <property type="project" value="UniProtKB-ARBA"/>
</dbReference>
<accession>A0A8W8JZ40</accession>
<dbReference type="InterPro" id="IPR011009">
    <property type="entry name" value="Kinase-like_dom_sf"/>
</dbReference>
<dbReference type="PROSITE" id="PS00915">
    <property type="entry name" value="PI3_4_KINASE_1"/>
    <property type="match status" value="1"/>
</dbReference>
<keyword evidence="31" id="KW-1185">Reference proteome</keyword>
<evidence type="ECO:0000256" key="7">
    <source>
        <dbReference type="ARBA" id="ARBA00022490"/>
    </source>
</evidence>
<keyword evidence="11" id="KW-0547">Nucleotide-binding</keyword>
<dbReference type="GO" id="GO:0005524">
    <property type="term" value="F:ATP binding"/>
    <property type="evidence" value="ECO:0007669"/>
    <property type="project" value="UniProtKB-KW"/>
</dbReference>
<feature type="coiled-coil region" evidence="25">
    <location>
        <begin position="2952"/>
        <end position="2987"/>
    </location>
</feature>
<keyword evidence="13" id="KW-0418">Kinase</keyword>
<dbReference type="InterPro" id="IPR016024">
    <property type="entry name" value="ARM-type_fold"/>
</dbReference>
<dbReference type="PROSITE" id="PS51189">
    <property type="entry name" value="FAT"/>
    <property type="match status" value="1"/>
</dbReference>
<keyword evidence="14" id="KW-0067">ATP-binding</keyword>
<dbReference type="GO" id="GO:1904262">
    <property type="term" value="P:negative regulation of TORC1 signaling"/>
    <property type="evidence" value="ECO:0007669"/>
    <property type="project" value="UniProtKB-ARBA"/>
</dbReference>
<dbReference type="InterPro" id="IPR044107">
    <property type="entry name" value="PIKKc_ATM"/>
</dbReference>
<evidence type="ECO:0000256" key="15">
    <source>
        <dbReference type="ARBA" id="ARBA00022990"/>
    </source>
</evidence>
<dbReference type="PROSITE" id="PS51190">
    <property type="entry name" value="FATC"/>
    <property type="match status" value="1"/>
</dbReference>
<evidence type="ECO:0000256" key="13">
    <source>
        <dbReference type="ARBA" id="ARBA00022777"/>
    </source>
</evidence>
<dbReference type="InterPro" id="IPR036940">
    <property type="entry name" value="PI3/4_kinase_cat_sf"/>
</dbReference>
<evidence type="ECO:0000256" key="19">
    <source>
        <dbReference type="ARBA" id="ARBA00023242"/>
    </source>
</evidence>
<dbReference type="Gene3D" id="3.30.1010.10">
    <property type="entry name" value="Phosphatidylinositol 3-kinase Catalytic Subunit, Chain A, domain 4"/>
    <property type="match status" value="1"/>
</dbReference>
<evidence type="ECO:0000256" key="5">
    <source>
        <dbReference type="ARBA" id="ARBA00010769"/>
    </source>
</evidence>
<keyword evidence="10" id="KW-0808">Transferase</keyword>
<keyword evidence="21" id="KW-0968">Cytoplasmic vesicle</keyword>
<keyword evidence="19" id="KW-0539">Nucleus</keyword>
<evidence type="ECO:0000256" key="25">
    <source>
        <dbReference type="SAM" id="Coils"/>
    </source>
</evidence>
<evidence type="ECO:0000256" key="18">
    <source>
        <dbReference type="ARBA" id="ARBA00023212"/>
    </source>
</evidence>
<keyword evidence="15" id="KW-0007">Acetylation</keyword>
<dbReference type="SUPFAM" id="SSF48371">
    <property type="entry name" value="ARM repeat"/>
    <property type="match status" value="1"/>
</dbReference>
<dbReference type="Pfam" id="PF02260">
    <property type="entry name" value="FATC"/>
    <property type="match status" value="1"/>
</dbReference>
<dbReference type="EC" id="2.7.11.1" evidence="6"/>
<dbReference type="PANTHER" id="PTHR37079:SF4">
    <property type="entry name" value="SERINE_THREONINE-PROTEIN KINASE ATM"/>
    <property type="match status" value="1"/>
</dbReference>
<dbReference type="GO" id="GO:0031410">
    <property type="term" value="C:cytoplasmic vesicle"/>
    <property type="evidence" value="ECO:0007669"/>
    <property type="project" value="UniProtKB-SubCell"/>
</dbReference>
<dbReference type="InterPro" id="IPR014009">
    <property type="entry name" value="PIK_FAT"/>
</dbReference>
<evidence type="ECO:0000256" key="6">
    <source>
        <dbReference type="ARBA" id="ARBA00012513"/>
    </source>
</evidence>